<keyword evidence="2" id="KW-1185">Reference proteome</keyword>
<organism evidence="1 2">
    <name type="scientific">Dactylosporangium darangshiense</name>
    <dbReference type="NCBI Taxonomy" id="579108"/>
    <lineage>
        <taxon>Bacteria</taxon>
        <taxon>Bacillati</taxon>
        <taxon>Actinomycetota</taxon>
        <taxon>Actinomycetes</taxon>
        <taxon>Micromonosporales</taxon>
        <taxon>Micromonosporaceae</taxon>
        <taxon>Dactylosporangium</taxon>
    </lineage>
</organism>
<sequence>MTAAEAGIGRLLTDADRAKWPDGPLRSAFPIGDGLVLTAWHCVREAGGTEAKLWLRLPPERPGGAHRDIPVRHAAHDAGLDAALLAFDTSAGDHLRQELDRSALPLGSEAQRGDKVWACGYPQTQASPAPSVFEGTVESPGLPIGAADAMRVQVPAFAARYPHRPDGMSGGPLLLKAGEVVIGLIVSYPPSADRGGAVGGEVIGRRIADLGVAFPAVAAVLSRAAGTPPAGGPALSADVADRYRPVLERAGLPAPGAWDAAALTELARAAGPGGSPAADLLGALVAAVAAKAVFAGAALELGRLQAVYRHEVGAWPAGSSADALLVEAADVDQQERHDGYAGELRALARFMIGVAAAAGASPQSHPALTAWVSAIGHQPADAQRHYDLRAGSSAWLLLDLGDEPVGIGGAGRISYPDTVTWTLYTRFDGHQRRPSSGHEPAGGTREGLERALRTVLRDLPAHGTLIVDLVMPYGLLGAGVEHWAVHGVDGRLEPMSADLRPRLRWAARRRDPTLHGRLLDRTVRERWTDAPAALADGVLADLARLQRWIEQDPGRACLVAGARPDAGNADPLRELLRAGCGFVVWYGDGLTTAHRRRIRAVAQGIPTAARRDAIPDELPALRGRRPTVIWEDPRGRGPFKLPPAIAAEHP</sequence>
<dbReference type="Gene3D" id="2.40.10.120">
    <property type="match status" value="1"/>
</dbReference>
<name>A0ABP8DUR5_9ACTN</name>
<dbReference type="RefSeq" id="WP_345143591.1">
    <property type="nucleotide sequence ID" value="NZ_BAABAT010000078.1"/>
</dbReference>
<accession>A0ABP8DUR5</accession>
<dbReference type="InterPro" id="IPR009003">
    <property type="entry name" value="Peptidase_S1_PA"/>
</dbReference>
<comment type="caution">
    <text evidence="1">The sequence shown here is derived from an EMBL/GenBank/DDBJ whole genome shotgun (WGS) entry which is preliminary data.</text>
</comment>
<dbReference type="Pfam" id="PF13365">
    <property type="entry name" value="Trypsin_2"/>
    <property type="match status" value="1"/>
</dbReference>
<proteinExistence type="predicted"/>
<dbReference type="SUPFAM" id="SSF50494">
    <property type="entry name" value="Trypsin-like serine proteases"/>
    <property type="match status" value="1"/>
</dbReference>
<reference evidence="2" key="1">
    <citation type="journal article" date="2019" name="Int. J. Syst. Evol. Microbiol.">
        <title>The Global Catalogue of Microorganisms (GCM) 10K type strain sequencing project: providing services to taxonomists for standard genome sequencing and annotation.</title>
        <authorList>
            <consortium name="The Broad Institute Genomics Platform"/>
            <consortium name="The Broad Institute Genome Sequencing Center for Infectious Disease"/>
            <person name="Wu L."/>
            <person name="Ma J."/>
        </authorList>
    </citation>
    <scope>NUCLEOTIDE SEQUENCE [LARGE SCALE GENOMIC DNA]</scope>
    <source>
        <strain evidence="2">JCM 17441</strain>
    </source>
</reference>
<evidence type="ECO:0008006" key="3">
    <source>
        <dbReference type="Google" id="ProtNLM"/>
    </source>
</evidence>
<evidence type="ECO:0000313" key="1">
    <source>
        <dbReference type="EMBL" id="GAA4263717.1"/>
    </source>
</evidence>
<evidence type="ECO:0000313" key="2">
    <source>
        <dbReference type="Proteomes" id="UP001500620"/>
    </source>
</evidence>
<gene>
    <name evidence="1" type="ORF">GCM10022255_110790</name>
</gene>
<dbReference type="Proteomes" id="UP001500620">
    <property type="component" value="Unassembled WGS sequence"/>
</dbReference>
<protein>
    <recommendedName>
        <fullName evidence="3">Serine protease</fullName>
    </recommendedName>
</protein>
<dbReference type="EMBL" id="BAABAT010000078">
    <property type="protein sequence ID" value="GAA4263717.1"/>
    <property type="molecule type" value="Genomic_DNA"/>
</dbReference>